<feature type="compositionally biased region" description="Basic and acidic residues" evidence="17">
    <location>
        <begin position="367"/>
        <end position="380"/>
    </location>
</feature>
<evidence type="ECO:0000256" key="7">
    <source>
        <dbReference type="ARBA" id="ARBA00023018"/>
    </source>
</evidence>
<organism evidence="20 21">
    <name type="scientific">Oryzias melastigma</name>
    <name type="common">Marine medaka</name>
    <dbReference type="NCBI Taxonomy" id="30732"/>
    <lineage>
        <taxon>Eukaryota</taxon>
        <taxon>Metazoa</taxon>
        <taxon>Chordata</taxon>
        <taxon>Craniata</taxon>
        <taxon>Vertebrata</taxon>
        <taxon>Euteleostomi</taxon>
        <taxon>Actinopterygii</taxon>
        <taxon>Neopterygii</taxon>
        <taxon>Teleostei</taxon>
        <taxon>Neoteleostei</taxon>
        <taxon>Acanthomorphata</taxon>
        <taxon>Ovalentaria</taxon>
        <taxon>Atherinomorphae</taxon>
        <taxon>Beloniformes</taxon>
        <taxon>Adrianichthyidae</taxon>
        <taxon>Oryziinae</taxon>
        <taxon>Oryzias</taxon>
    </lineage>
</organism>
<feature type="region of interest" description="Disordered" evidence="17">
    <location>
        <begin position="923"/>
        <end position="961"/>
    </location>
</feature>
<feature type="compositionally biased region" description="Polar residues" evidence="17">
    <location>
        <begin position="1209"/>
        <end position="1219"/>
    </location>
</feature>
<evidence type="ECO:0000256" key="6">
    <source>
        <dbReference type="ARBA" id="ARBA00022902"/>
    </source>
</evidence>
<feature type="region of interest" description="Disordered" evidence="17">
    <location>
        <begin position="1296"/>
        <end position="1342"/>
    </location>
</feature>
<gene>
    <name evidence="20" type="ORF">FQA47_002072</name>
</gene>
<evidence type="ECO:0000256" key="4">
    <source>
        <dbReference type="ARBA" id="ARBA00022553"/>
    </source>
</evidence>
<evidence type="ECO:0000256" key="1">
    <source>
        <dbReference type="ARBA" id="ARBA00004245"/>
    </source>
</evidence>
<evidence type="ECO:0000313" key="21">
    <source>
        <dbReference type="Proteomes" id="UP000646548"/>
    </source>
</evidence>
<dbReference type="Pfam" id="PF17817">
    <property type="entry name" value="PDZ_5"/>
    <property type="match status" value="1"/>
</dbReference>
<dbReference type="GO" id="GO:0019722">
    <property type="term" value="P:calcium-mediated signaling"/>
    <property type="evidence" value="ECO:0007669"/>
    <property type="project" value="TreeGrafter"/>
</dbReference>
<dbReference type="InterPro" id="IPR036034">
    <property type="entry name" value="PDZ_sf"/>
</dbReference>
<accession>A0A834CHL9</accession>
<dbReference type="GO" id="GO:0014069">
    <property type="term" value="C:postsynaptic density"/>
    <property type="evidence" value="ECO:0007669"/>
    <property type="project" value="TreeGrafter"/>
</dbReference>
<keyword evidence="5" id="KW-0221">Differentiation</keyword>
<feature type="compositionally biased region" description="Basic and acidic residues" evidence="17">
    <location>
        <begin position="1220"/>
        <end position="1230"/>
    </location>
</feature>
<feature type="compositionally biased region" description="Basic and acidic residues" evidence="17">
    <location>
        <begin position="1310"/>
        <end position="1330"/>
    </location>
</feature>
<comment type="subcellular location">
    <subcellularLocation>
        <location evidence="1">Cytoplasm</location>
        <location evidence="1">Cytoskeleton</location>
    </subcellularLocation>
    <subcellularLocation>
        <location evidence="11">Synapse</location>
    </subcellularLocation>
</comment>
<dbReference type="Proteomes" id="UP000646548">
    <property type="component" value="Unassembled WGS sequence"/>
</dbReference>
<name>A0A834CHL9_ORYME</name>
<feature type="compositionally biased region" description="Low complexity" evidence="17">
    <location>
        <begin position="1063"/>
        <end position="1099"/>
    </location>
</feature>
<feature type="region of interest" description="Disordered" evidence="17">
    <location>
        <begin position="474"/>
        <end position="505"/>
    </location>
</feature>
<evidence type="ECO:0000256" key="3">
    <source>
        <dbReference type="ARBA" id="ARBA00022490"/>
    </source>
</evidence>
<keyword evidence="4" id="KW-0597">Phosphoprotein</keyword>
<evidence type="ECO:0000256" key="12">
    <source>
        <dbReference type="ARBA" id="ARBA00067399"/>
    </source>
</evidence>
<feature type="coiled-coil region" evidence="16">
    <location>
        <begin position="519"/>
        <end position="547"/>
    </location>
</feature>
<dbReference type="EMBL" id="WKFB01000321">
    <property type="protein sequence ID" value="KAF6726761.1"/>
    <property type="molecule type" value="Genomic_DNA"/>
</dbReference>
<dbReference type="GO" id="GO:0015629">
    <property type="term" value="C:actin cytoskeleton"/>
    <property type="evidence" value="ECO:0007669"/>
    <property type="project" value="TreeGrafter"/>
</dbReference>
<dbReference type="CDD" id="cd06790">
    <property type="entry name" value="PDZ_neurabin-like"/>
    <property type="match status" value="1"/>
</dbReference>
<feature type="compositionally biased region" description="Basic and acidic residues" evidence="17">
    <location>
        <begin position="121"/>
        <end position="134"/>
    </location>
</feature>
<evidence type="ECO:0000256" key="8">
    <source>
        <dbReference type="ARBA" id="ARBA00023054"/>
    </source>
</evidence>
<dbReference type="PANTHER" id="PTHR16154">
    <property type="entry name" value="NEURABIN"/>
    <property type="match status" value="1"/>
</dbReference>
<dbReference type="GO" id="GO:0005737">
    <property type="term" value="C:cytoplasm"/>
    <property type="evidence" value="ECO:0007669"/>
    <property type="project" value="TreeGrafter"/>
</dbReference>
<dbReference type="PROSITE" id="PS50105">
    <property type="entry name" value="SAM_DOMAIN"/>
    <property type="match status" value="1"/>
</dbReference>
<evidence type="ECO:0000256" key="10">
    <source>
        <dbReference type="ARBA" id="ARBA00023212"/>
    </source>
</evidence>
<feature type="region of interest" description="Disordered" evidence="17">
    <location>
        <begin position="113"/>
        <end position="134"/>
    </location>
</feature>
<evidence type="ECO:0000259" key="18">
    <source>
        <dbReference type="PROSITE" id="PS50105"/>
    </source>
</evidence>
<protein>
    <recommendedName>
        <fullName evidence="12">Neurabin-1</fullName>
    </recommendedName>
    <alternativeName>
        <fullName evidence="14">Neurabin-I</fullName>
    </alternativeName>
    <alternativeName>
        <fullName evidence="13">Neural tissue-specific F-actin-binding protein I</fullName>
    </alternativeName>
    <alternativeName>
        <fullName evidence="15">Protein phosphatase 1 regulatory subunit 9A</fullName>
    </alternativeName>
</protein>
<dbReference type="InterPro" id="IPR043446">
    <property type="entry name" value="Neurabin-like"/>
</dbReference>
<dbReference type="SMART" id="SM00228">
    <property type="entry name" value="PDZ"/>
    <property type="match status" value="1"/>
</dbReference>
<feature type="domain" description="PDZ" evidence="19">
    <location>
        <begin position="612"/>
        <end position="700"/>
    </location>
</feature>
<dbReference type="Gene3D" id="1.10.150.50">
    <property type="entry name" value="Transcription Factor, Ets-1"/>
    <property type="match status" value="1"/>
</dbReference>
<feature type="compositionally biased region" description="Basic and acidic residues" evidence="17">
    <location>
        <begin position="1"/>
        <end position="12"/>
    </location>
</feature>
<sequence>MIKAETKGERTLRSASPHRNSYKSDFHAIKCSFDGLKPEGPSKTFANGSTDSREDSRGRPFGTRVNKIKNIFLQMDGQLQEAQEGKPALKSDVPQASPPKMQFPVVAPRVSFNSASSPELHSAEKTSKGEDVEIDKVALAEKFSVTRKLFERGLKEPPAAEKQTPSRVVNRLSLGSSSDDGKSGRRTSGSVETPSKSEQTVVSPLKSPSEDAADEKKHSSKMNVGPMSMRLETNAPENADASGGKEGLPSSKHSTPEHMQPASVKEASESSFIVSSKSKDCKSSSVVFKSTFHGSSPISKSNSLTTDATHKPHSAEETTTTTHGTKLSSVDGFSRTSAGGDGGKAHSTPSRDAKQPFPSADGPQSASRDKTPERAQKDDDATLSPRGDKPTGQTSGAKGAGTVRAELVVVQNESSESDEEDDNVFEEQQHNDFGGSFTPEKVKLDTVNQVTSQERTKEEQRAADVVDEGIVLKEKRREDSLAVSQDGEDDEIEEQEDQCSHGRASPVVCGIENAAFMDDKDVEQILREEEEEEEEEEDQEYKEYEDCYEAPGLSEEDEPPYKRKIHFSTDPILIFSTFSNEDYDRRNDDVDPVAASAEYELEKRVEKMDVFPVEIQKGDNGLGISIIGMGVGADQGLEKLGIFVKTITQNGAAEKDGRIQVNDQIVEVDGVSLVGVTQLFAATVLKNTKGTVSFLIGREKPGTQSEVARLISETLEQERNQQQQNLDDPYEHSTEEEERYDDEDDVVEEKILGSNFSPGRNVEVYELPESEAMFMPTNMDSSQMSFRFKELQLKHSIAMEDINHLKEKVHELLEEKSLWETRESALEQKIDDSNDKIQKLESYWLEAQAVCKSVNEQLAETQTQYEALDKKYNKAKKLLKDYQQKEIDFVKKEEELKKVLEEKDRWYKEQLENLQNRISALEDRGASGVEVQSGEDSATEERRSSQDSVTNTQSTDSLLEQEWIESIPETKRLDTSVHRAKGQLAQMAKRQPPSRNKLKESLAVASSYSQETEEEDKQEELDSSSSRRSTGENLLLPVSACYPGSGRKDDPSESTDAVRSNVELSSSPSLSPSQGESPESSSPTLSPPKHTSSPHSPTSFIRKKRESKGKTKESKEDFGETSQGGKPKRRFPDFGGLRKSGGKGKKHDKEAFRASLDSRGSAELLEESGGNLSPAESMTAIPTCLPFSWFGDKEKDRDREGPSSSSSSLPYTATEPSNEQNHERRNKTLEDEPAAAGKDYQWHNRPVSEWTNQQVCHWLMGMNMDQYTTEFTAKSVDGQQLLLLDSDKLKALGVSNQSDRSTIKKKLKEMKKAQEKMEKQREKREKESRRSGKLPVPSDSVC</sequence>
<dbReference type="Gene3D" id="2.30.42.10">
    <property type="match status" value="1"/>
</dbReference>
<evidence type="ECO:0000259" key="19">
    <source>
        <dbReference type="PROSITE" id="PS50106"/>
    </source>
</evidence>
<feature type="region of interest" description="Disordered" evidence="17">
    <location>
        <begin position="77"/>
        <end position="101"/>
    </location>
</feature>
<feature type="region of interest" description="Disordered" evidence="17">
    <location>
        <begin position="1191"/>
        <end position="1245"/>
    </location>
</feature>
<dbReference type="FunFam" id="1.10.150.50:FF:000008">
    <property type="entry name" value="Neurabin-1 isoform 1-like protein"/>
    <property type="match status" value="1"/>
</dbReference>
<evidence type="ECO:0000256" key="2">
    <source>
        <dbReference type="ARBA" id="ARBA00022473"/>
    </source>
</evidence>
<dbReference type="InterPro" id="IPR013761">
    <property type="entry name" value="SAM/pointed_sf"/>
</dbReference>
<dbReference type="GO" id="GO:0007015">
    <property type="term" value="P:actin filament organization"/>
    <property type="evidence" value="ECO:0007669"/>
    <property type="project" value="TreeGrafter"/>
</dbReference>
<feature type="domain" description="SAM" evidence="18">
    <location>
        <begin position="1250"/>
        <end position="1313"/>
    </location>
</feature>
<dbReference type="CDD" id="cd09512">
    <property type="entry name" value="SAM_Neurabin-like"/>
    <property type="match status" value="1"/>
</dbReference>
<dbReference type="GO" id="GO:0051015">
    <property type="term" value="F:actin filament binding"/>
    <property type="evidence" value="ECO:0007669"/>
    <property type="project" value="TreeGrafter"/>
</dbReference>
<dbReference type="FunFam" id="2.30.42.10:FF:000010">
    <property type="entry name" value="Neurabin-1 isoform 1"/>
    <property type="match status" value="1"/>
</dbReference>
<dbReference type="GO" id="GO:0031175">
    <property type="term" value="P:neuron projection development"/>
    <property type="evidence" value="ECO:0007669"/>
    <property type="project" value="TreeGrafter"/>
</dbReference>
<dbReference type="PANTHER" id="PTHR16154:SF26">
    <property type="entry name" value="PROTEIN PHOSPHATASE 1 REGULATORY SUBUNIT 9 LIKE"/>
    <property type="match status" value="1"/>
</dbReference>
<feature type="compositionally biased region" description="Acidic residues" evidence="17">
    <location>
        <begin position="1011"/>
        <end position="1022"/>
    </location>
</feature>
<evidence type="ECO:0000256" key="9">
    <source>
        <dbReference type="ARBA" id="ARBA00023203"/>
    </source>
</evidence>
<keyword evidence="6" id="KW-0524">Neurogenesis</keyword>
<dbReference type="GO" id="GO:0030425">
    <property type="term" value="C:dendrite"/>
    <property type="evidence" value="ECO:0007669"/>
    <property type="project" value="TreeGrafter"/>
</dbReference>
<feature type="compositionally biased region" description="Acidic residues" evidence="17">
    <location>
        <begin position="486"/>
        <end position="497"/>
    </location>
</feature>
<keyword evidence="3" id="KW-0963">Cytoplasm</keyword>
<feature type="region of interest" description="Disordered" evidence="17">
    <location>
        <begin position="151"/>
        <end position="442"/>
    </location>
</feature>
<dbReference type="Pfam" id="PF07647">
    <property type="entry name" value="SAM_2"/>
    <property type="match status" value="1"/>
</dbReference>
<feature type="compositionally biased region" description="Polar residues" evidence="17">
    <location>
        <begin position="292"/>
        <end position="307"/>
    </location>
</feature>
<keyword evidence="8 16" id="KW-0175">Coiled coil</keyword>
<dbReference type="PROSITE" id="PS50106">
    <property type="entry name" value="PDZ"/>
    <property type="match status" value="1"/>
</dbReference>
<feature type="compositionally biased region" description="Polar residues" evidence="17">
    <location>
        <begin position="946"/>
        <end position="958"/>
    </location>
</feature>
<keyword evidence="9" id="KW-0009">Actin-binding</keyword>
<keyword evidence="10" id="KW-0206">Cytoskeleton</keyword>
<proteinExistence type="predicted"/>
<dbReference type="SMART" id="SM00454">
    <property type="entry name" value="SAM"/>
    <property type="match status" value="1"/>
</dbReference>
<feature type="compositionally biased region" description="Polar residues" evidence="17">
    <location>
        <begin position="191"/>
        <end position="202"/>
    </location>
</feature>
<feature type="region of interest" description="Disordered" evidence="17">
    <location>
        <begin position="718"/>
        <end position="743"/>
    </location>
</feature>
<evidence type="ECO:0000256" key="14">
    <source>
        <dbReference type="ARBA" id="ARBA00077125"/>
    </source>
</evidence>
<evidence type="ECO:0000256" key="13">
    <source>
        <dbReference type="ARBA" id="ARBA00076637"/>
    </source>
</evidence>
<keyword evidence="2" id="KW-0217">Developmental protein</keyword>
<feature type="compositionally biased region" description="Acidic residues" evidence="17">
    <location>
        <begin position="415"/>
        <end position="425"/>
    </location>
</feature>
<dbReference type="Pfam" id="PF00595">
    <property type="entry name" value="PDZ"/>
    <property type="match status" value="1"/>
</dbReference>
<evidence type="ECO:0000256" key="11">
    <source>
        <dbReference type="ARBA" id="ARBA00034103"/>
    </source>
</evidence>
<evidence type="ECO:0000256" key="5">
    <source>
        <dbReference type="ARBA" id="ARBA00022782"/>
    </source>
</evidence>
<evidence type="ECO:0000256" key="15">
    <source>
        <dbReference type="ARBA" id="ARBA00082439"/>
    </source>
</evidence>
<evidence type="ECO:0000256" key="16">
    <source>
        <dbReference type="SAM" id="Coils"/>
    </source>
</evidence>
<evidence type="ECO:0000256" key="17">
    <source>
        <dbReference type="SAM" id="MobiDB-lite"/>
    </source>
</evidence>
<feature type="compositionally biased region" description="Basic and acidic residues" evidence="17">
    <location>
        <begin position="1191"/>
        <end position="1201"/>
    </location>
</feature>
<dbReference type="InterPro" id="IPR040645">
    <property type="entry name" value="Neurabin-1/2_PDZ"/>
</dbReference>
<feature type="region of interest" description="Disordered" evidence="17">
    <location>
        <begin position="974"/>
        <end position="1179"/>
    </location>
</feature>
<feature type="region of interest" description="Disordered" evidence="17">
    <location>
        <begin position="1"/>
        <end position="63"/>
    </location>
</feature>
<comment type="caution">
    <text evidence="20">The sequence shown here is derived from an EMBL/GenBank/DDBJ whole genome shotgun (WGS) entry which is preliminary data.</text>
</comment>
<reference evidence="20" key="1">
    <citation type="journal article" name="BMC Genomics">
        <title>Long-read sequencing and de novo genome assembly of marine medaka (Oryzias melastigma).</title>
        <authorList>
            <person name="Liang P."/>
            <person name="Saqib H.S.A."/>
            <person name="Ni X."/>
            <person name="Shen Y."/>
        </authorList>
    </citation>
    <scope>NUCLEOTIDE SEQUENCE</scope>
    <source>
        <strain evidence="20">Bigg-433</strain>
    </source>
</reference>
<feature type="compositionally biased region" description="Basic and acidic residues" evidence="17">
    <location>
        <begin position="1108"/>
        <end position="1118"/>
    </location>
</feature>
<feature type="compositionally biased region" description="Acidic residues" evidence="17">
    <location>
        <begin position="734"/>
        <end position="743"/>
    </location>
</feature>
<dbReference type="InterPro" id="IPR001478">
    <property type="entry name" value="PDZ"/>
</dbReference>
<dbReference type="SUPFAM" id="SSF47769">
    <property type="entry name" value="SAM/Pointed domain"/>
    <property type="match status" value="1"/>
</dbReference>
<dbReference type="InterPro" id="IPR001660">
    <property type="entry name" value="SAM"/>
</dbReference>
<keyword evidence="7" id="KW-0770">Synapse</keyword>
<dbReference type="SUPFAM" id="SSF50156">
    <property type="entry name" value="PDZ domain-like"/>
    <property type="match status" value="1"/>
</dbReference>
<evidence type="ECO:0000313" key="20">
    <source>
        <dbReference type="EMBL" id="KAF6726761.1"/>
    </source>
</evidence>